<accession>A0ABP3SZS2</accession>
<keyword evidence="2" id="KW-1185">Reference proteome</keyword>
<comment type="caution">
    <text evidence="1">The sequence shown here is derived from an EMBL/GenBank/DDBJ whole genome shotgun (WGS) entry which is preliminary data.</text>
</comment>
<dbReference type="EMBL" id="BAAAES010000009">
    <property type="protein sequence ID" value="GAA0671080.1"/>
    <property type="molecule type" value="Genomic_DNA"/>
</dbReference>
<sequence length="74" mass="7799">MPKLAGSPAPPDRLSSVAGRGGLRRSLLLVFAGAGMMDAGICKIPKRQRITGLLSYTLAECYRAAALADLWIIA</sequence>
<evidence type="ECO:0000313" key="2">
    <source>
        <dbReference type="Proteomes" id="UP001500238"/>
    </source>
</evidence>
<dbReference type="Proteomes" id="UP001500238">
    <property type="component" value="Unassembled WGS sequence"/>
</dbReference>
<proteinExistence type="predicted"/>
<reference evidence="2" key="1">
    <citation type="journal article" date="2019" name="Int. J. Syst. Evol. Microbiol.">
        <title>The Global Catalogue of Microorganisms (GCM) 10K type strain sequencing project: providing services to taxonomists for standard genome sequencing and annotation.</title>
        <authorList>
            <consortium name="The Broad Institute Genomics Platform"/>
            <consortium name="The Broad Institute Genome Sequencing Center for Infectious Disease"/>
            <person name="Wu L."/>
            <person name="Ma J."/>
        </authorList>
    </citation>
    <scope>NUCLEOTIDE SEQUENCE [LARGE SCALE GENOMIC DNA]</scope>
    <source>
        <strain evidence="2">JCM 14603</strain>
    </source>
</reference>
<gene>
    <name evidence="1" type="ORF">GCM10009102_22390</name>
</gene>
<evidence type="ECO:0000313" key="1">
    <source>
        <dbReference type="EMBL" id="GAA0671080.1"/>
    </source>
</evidence>
<name>A0ABP3SZS2_9SPHN</name>
<organism evidence="1 2">
    <name type="scientific">Sphingomonas insulae</name>
    <dbReference type="NCBI Taxonomy" id="424800"/>
    <lineage>
        <taxon>Bacteria</taxon>
        <taxon>Pseudomonadati</taxon>
        <taxon>Pseudomonadota</taxon>
        <taxon>Alphaproteobacteria</taxon>
        <taxon>Sphingomonadales</taxon>
        <taxon>Sphingomonadaceae</taxon>
        <taxon>Sphingomonas</taxon>
    </lineage>
</organism>
<protein>
    <submittedName>
        <fullName evidence="1">Uncharacterized protein</fullName>
    </submittedName>
</protein>
<dbReference type="RefSeq" id="WP_163958612.1">
    <property type="nucleotide sequence ID" value="NZ_BAAAES010000009.1"/>
</dbReference>